<comment type="caution">
    <text evidence="3">The sequence shown here is derived from an EMBL/GenBank/DDBJ whole genome shotgun (WGS) entry which is preliminary data.</text>
</comment>
<dbReference type="Pfam" id="PF00753">
    <property type="entry name" value="Lactamase_B"/>
    <property type="match status" value="1"/>
</dbReference>
<feature type="coiled-coil region" evidence="1">
    <location>
        <begin position="201"/>
        <end position="228"/>
    </location>
</feature>
<organism evidence="3 4">
    <name type="scientific">Halioxenophilus aromaticivorans</name>
    <dbReference type="NCBI Taxonomy" id="1306992"/>
    <lineage>
        <taxon>Bacteria</taxon>
        <taxon>Pseudomonadati</taxon>
        <taxon>Pseudomonadota</taxon>
        <taxon>Gammaproteobacteria</taxon>
        <taxon>Alteromonadales</taxon>
        <taxon>Alteromonadaceae</taxon>
        <taxon>Halioxenophilus</taxon>
    </lineage>
</organism>
<protein>
    <submittedName>
        <fullName evidence="3">MBL fold metallo-hydrolase</fullName>
    </submittedName>
</protein>
<accession>A0AAV3U5A4</accession>
<sequence length="276" mass="31319">MLTQDRFEVDGVTGLRVGGGLFGKPLMTVILYRVGDLLIDTASYHTRPLVRQFVQESPIRQVLLTHFHEDHAGNAGYLQREFGLPVLGHTNTAARLANPVRLLPYEHFMFGKLETATVEPYLSLIRCGDVQLTPIPTPGHCDDHTVYLERNKGWLFSGDLFVASKIKIWRKSENMEQTIRALDTVLQQDFEILFCGHNPQYKNAKTLVKQKRDQLNGLVEQAVALRQRGCGFSEIYNRMDVGQEKWVTKLITFGDVSYRNMIKAAMVAADERLLGQ</sequence>
<feature type="domain" description="Metallo-beta-lactamase" evidence="2">
    <location>
        <begin position="28"/>
        <end position="197"/>
    </location>
</feature>
<dbReference type="InterPro" id="IPR036866">
    <property type="entry name" value="RibonucZ/Hydroxyglut_hydro"/>
</dbReference>
<keyword evidence="4" id="KW-1185">Reference proteome</keyword>
<dbReference type="InterPro" id="IPR050855">
    <property type="entry name" value="NDM-1-like"/>
</dbReference>
<dbReference type="EMBL" id="BAABLX010000028">
    <property type="protein sequence ID" value="GAA4949251.1"/>
    <property type="molecule type" value="Genomic_DNA"/>
</dbReference>
<dbReference type="CDD" id="cd06262">
    <property type="entry name" value="metallo-hydrolase-like_MBL-fold"/>
    <property type="match status" value="1"/>
</dbReference>
<dbReference type="Gene3D" id="3.60.15.10">
    <property type="entry name" value="Ribonuclease Z/Hydroxyacylglutathione hydrolase-like"/>
    <property type="match status" value="1"/>
</dbReference>
<proteinExistence type="predicted"/>
<dbReference type="InterPro" id="IPR001279">
    <property type="entry name" value="Metallo-B-lactamas"/>
</dbReference>
<evidence type="ECO:0000313" key="4">
    <source>
        <dbReference type="Proteomes" id="UP001409585"/>
    </source>
</evidence>
<evidence type="ECO:0000313" key="3">
    <source>
        <dbReference type="EMBL" id="GAA4949251.1"/>
    </source>
</evidence>
<dbReference type="Proteomes" id="UP001409585">
    <property type="component" value="Unassembled WGS sequence"/>
</dbReference>
<dbReference type="PANTHER" id="PTHR42951">
    <property type="entry name" value="METALLO-BETA-LACTAMASE DOMAIN-CONTAINING"/>
    <property type="match status" value="1"/>
</dbReference>
<evidence type="ECO:0000259" key="2">
    <source>
        <dbReference type="SMART" id="SM00849"/>
    </source>
</evidence>
<dbReference type="RefSeq" id="WP_345424485.1">
    <property type="nucleotide sequence ID" value="NZ_AP031496.1"/>
</dbReference>
<dbReference type="AlphaFoldDB" id="A0AAV3U5A4"/>
<keyword evidence="1" id="KW-0175">Coiled coil</keyword>
<dbReference type="SMART" id="SM00849">
    <property type="entry name" value="Lactamase_B"/>
    <property type="match status" value="1"/>
</dbReference>
<evidence type="ECO:0000256" key="1">
    <source>
        <dbReference type="SAM" id="Coils"/>
    </source>
</evidence>
<name>A0AAV3U5A4_9ALTE</name>
<dbReference type="SUPFAM" id="SSF56281">
    <property type="entry name" value="Metallo-hydrolase/oxidoreductase"/>
    <property type="match status" value="1"/>
</dbReference>
<gene>
    <name evidence="3" type="ORF">GCM10025791_31810</name>
</gene>
<reference evidence="4" key="1">
    <citation type="journal article" date="2019" name="Int. J. Syst. Evol. Microbiol.">
        <title>The Global Catalogue of Microorganisms (GCM) 10K type strain sequencing project: providing services to taxonomists for standard genome sequencing and annotation.</title>
        <authorList>
            <consortium name="The Broad Institute Genomics Platform"/>
            <consortium name="The Broad Institute Genome Sequencing Center for Infectious Disease"/>
            <person name="Wu L."/>
            <person name="Ma J."/>
        </authorList>
    </citation>
    <scope>NUCLEOTIDE SEQUENCE [LARGE SCALE GENOMIC DNA]</scope>
    <source>
        <strain evidence="4">JCM 19134</strain>
    </source>
</reference>